<reference evidence="3" key="1">
    <citation type="submission" date="2020-12" db="EMBL/GenBank/DDBJ databases">
        <title>Geomonas sp. Red875, isolated from river sediment.</title>
        <authorList>
            <person name="Xu Z."/>
            <person name="Zhang Z."/>
            <person name="Masuda Y."/>
            <person name="Itoh H."/>
            <person name="Senoo K."/>
        </authorList>
    </citation>
    <scope>NUCLEOTIDE SEQUENCE</scope>
    <source>
        <strain evidence="3">Red875</strain>
    </source>
</reference>
<dbReference type="PANTHER" id="PTHR34606:SF16">
    <property type="entry name" value="BON DOMAIN-CONTAINING PROTEIN"/>
    <property type="match status" value="1"/>
</dbReference>
<dbReference type="InterPro" id="IPR014004">
    <property type="entry name" value="Transpt-assoc_nodulatn_dom_bac"/>
</dbReference>
<dbReference type="Proteomes" id="UP000636888">
    <property type="component" value="Unassembled WGS sequence"/>
</dbReference>
<gene>
    <name evidence="3" type="ORF">JFN93_03335</name>
</gene>
<dbReference type="InterPro" id="IPR051686">
    <property type="entry name" value="Lipoprotein_DolP"/>
</dbReference>
<sequence length="104" mass="11087">MGRLLRIAAVILNLGLVAAISGCAHTTKSETAGQYVDDSVITSKVKGEIFREPGLKSLQINVKTYQGVVQLSGFVDSTDSARKAGDIARSVQGVREVRNDLVVK</sequence>
<feature type="chain" id="PRO_5035183629" evidence="1">
    <location>
        <begin position="25"/>
        <end position="104"/>
    </location>
</feature>
<evidence type="ECO:0000313" key="4">
    <source>
        <dbReference type="Proteomes" id="UP000636888"/>
    </source>
</evidence>
<keyword evidence="4" id="KW-1185">Reference proteome</keyword>
<evidence type="ECO:0000313" key="3">
    <source>
        <dbReference type="EMBL" id="MBJ6723735.1"/>
    </source>
</evidence>
<dbReference type="SMART" id="SM00749">
    <property type="entry name" value="BON"/>
    <property type="match status" value="1"/>
</dbReference>
<evidence type="ECO:0000259" key="2">
    <source>
        <dbReference type="PROSITE" id="PS50914"/>
    </source>
</evidence>
<dbReference type="PROSITE" id="PS50914">
    <property type="entry name" value="BON"/>
    <property type="match status" value="1"/>
</dbReference>
<feature type="signal peptide" evidence="1">
    <location>
        <begin position="1"/>
        <end position="24"/>
    </location>
</feature>
<comment type="caution">
    <text evidence="3">The sequence shown here is derived from an EMBL/GenBank/DDBJ whole genome shotgun (WGS) entry which is preliminary data.</text>
</comment>
<dbReference type="PANTHER" id="PTHR34606">
    <property type="entry name" value="BON DOMAIN-CONTAINING PROTEIN"/>
    <property type="match status" value="1"/>
</dbReference>
<feature type="domain" description="BON" evidence="2">
    <location>
        <begin position="37"/>
        <end position="104"/>
    </location>
</feature>
<dbReference type="InterPro" id="IPR007055">
    <property type="entry name" value="BON_dom"/>
</dbReference>
<dbReference type="AlphaFoldDB" id="A0A8J7JGV7"/>
<proteinExistence type="predicted"/>
<dbReference type="EMBL" id="JAEMHM010000002">
    <property type="protein sequence ID" value="MBJ6723735.1"/>
    <property type="molecule type" value="Genomic_DNA"/>
</dbReference>
<protein>
    <submittedName>
        <fullName evidence="3">BON domain-containing protein</fullName>
    </submittedName>
</protein>
<dbReference type="PROSITE" id="PS51257">
    <property type="entry name" value="PROKAR_LIPOPROTEIN"/>
    <property type="match status" value="1"/>
</dbReference>
<keyword evidence="1" id="KW-0732">Signal</keyword>
<accession>A0A8J7JGV7</accession>
<dbReference type="Pfam" id="PF04972">
    <property type="entry name" value="BON"/>
    <property type="match status" value="1"/>
</dbReference>
<dbReference type="Gene3D" id="3.30.1340.30">
    <property type="match status" value="1"/>
</dbReference>
<organism evidence="3 4">
    <name type="scientific">Geomesophilobacter sediminis</name>
    <dbReference type="NCBI Taxonomy" id="2798584"/>
    <lineage>
        <taxon>Bacteria</taxon>
        <taxon>Pseudomonadati</taxon>
        <taxon>Thermodesulfobacteriota</taxon>
        <taxon>Desulfuromonadia</taxon>
        <taxon>Geobacterales</taxon>
        <taxon>Geobacteraceae</taxon>
        <taxon>Geomesophilobacter</taxon>
    </lineage>
</organism>
<name>A0A8J7JGV7_9BACT</name>
<dbReference type="RefSeq" id="WP_199382568.1">
    <property type="nucleotide sequence ID" value="NZ_JAEMHM010000002.1"/>
</dbReference>
<evidence type="ECO:0000256" key="1">
    <source>
        <dbReference type="SAM" id="SignalP"/>
    </source>
</evidence>